<feature type="transmembrane region" description="Helical" evidence="1">
    <location>
        <begin position="244"/>
        <end position="263"/>
    </location>
</feature>
<keyword evidence="1" id="KW-0472">Membrane</keyword>
<proteinExistence type="predicted"/>
<dbReference type="PANTHER" id="PTHR22911:SF137">
    <property type="entry name" value="SOLUTE CARRIER FAMILY 35 MEMBER G2-RELATED"/>
    <property type="match status" value="1"/>
</dbReference>
<organism evidence="3">
    <name type="scientific">marine metagenome</name>
    <dbReference type="NCBI Taxonomy" id="408172"/>
    <lineage>
        <taxon>unclassified sequences</taxon>
        <taxon>metagenomes</taxon>
        <taxon>ecological metagenomes</taxon>
    </lineage>
</organism>
<dbReference type="InterPro" id="IPR000620">
    <property type="entry name" value="EamA_dom"/>
</dbReference>
<reference evidence="3" key="1">
    <citation type="submission" date="2018-05" db="EMBL/GenBank/DDBJ databases">
        <authorList>
            <person name="Lanie J.A."/>
            <person name="Ng W.-L."/>
            <person name="Kazmierczak K.M."/>
            <person name="Andrzejewski T.M."/>
            <person name="Davidsen T.M."/>
            <person name="Wayne K.J."/>
            <person name="Tettelin H."/>
            <person name="Glass J.I."/>
            <person name="Rusch D."/>
            <person name="Podicherti R."/>
            <person name="Tsui H.-C.T."/>
            <person name="Winkler M.E."/>
        </authorList>
    </citation>
    <scope>NUCLEOTIDE SEQUENCE</scope>
</reference>
<name>A0A381QA30_9ZZZZ</name>
<feature type="transmembrane region" description="Helical" evidence="1">
    <location>
        <begin position="97"/>
        <end position="117"/>
    </location>
</feature>
<feature type="transmembrane region" description="Helical" evidence="1">
    <location>
        <begin position="213"/>
        <end position="232"/>
    </location>
</feature>
<feature type="transmembrane region" description="Helical" evidence="1">
    <location>
        <begin position="36"/>
        <end position="58"/>
    </location>
</feature>
<protein>
    <recommendedName>
        <fullName evidence="2">EamA domain-containing protein</fullName>
    </recommendedName>
</protein>
<accession>A0A381QA30</accession>
<sequence length="292" mass="31754">MTRSRETQAILFGLAAVALWSTVATAFKLGLAFLTPIQLLWLGSVFSLGFFTIAKLFIAPTPLTRAIYWRAGLLGLMNPFAYYLILFEAYDRLPAQIAQPLNYTWGITLAILAIPLLKQRLSPKALLGIGISYVGVVILVTRGASVGIGTFDLGGITLALLSTLLWSLYWLATIRLDCHPALLMLIGFAVATPIIGLLCWFTDGLPPLSLRTLSVGIWVGLFEMGITFLLWQKALSLTRHVAKISQLIFLSPFISLLLIDQILAEPVHSSAIISLGLIVLGVALVNKPTPAR</sequence>
<feature type="domain" description="EamA" evidence="2">
    <location>
        <begin position="9"/>
        <end position="140"/>
    </location>
</feature>
<evidence type="ECO:0000256" key="1">
    <source>
        <dbReference type="SAM" id="Phobius"/>
    </source>
</evidence>
<feature type="transmembrane region" description="Helical" evidence="1">
    <location>
        <begin position="67"/>
        <end position="85"/>
    </location>
</feature>
<dbReference type="SUPFAM" id="SSF103481">
    <property type="entry name" value="Multidrug resistance efflux transporter EmrE"/>
    <property type="match status" value="2"/>
</dbReference>
<dbReference type="EMBL" id="UINC01001268">
    <property type="protein sequence ID" value="SUZ76182.1"/>
    <property type="molecule type" value="Genomic_DNA"/>
</dbReference>
<dbReference type="GO" id="GO:0016020">
    <property type="term" value="C:membrane"/>
    <property type="evidence" value="ECO:0007669"/>
    <property type="project" value="InterPro"/>
</dbReference>
<keyword evidence="1" id="KW-0812">Transmembrane</keyword>
<dbReference type="AlphaFoldDB" id="A0A381QA30"/>
<feature type="transmembrane region" description="Helical" evidence="1">
    <location>
        <begin position="124"/>
        <end position="141"/>
    </location>
</feature>
<feature type="transmembrane region" description="Helical" evidence="1">
    <location>
        <begin position="269"/>
        <end position="286"/>
    </location>
</feature>
<evidence type="ECO:0000259" key="2">
    <source>
        <dbReference type="Pfam" id="PF00892"/>
    </source>
</evidence>
<feature type="transmembrane region" description="Helical" evidence="1">
    <location>
        <begin position="153"/>
        <end position="172"/>
    </location>
</feature>
<evidence type="ECO:0000313" key="3">
    <source>
        <dbReference type="EMBL" id="SUZ76182.1"/>
    </source>
</evidence>
<dbReference type="Pfam" id="PF00892">
    <property type="entry name" value="EamA"/>
    <property type="match status" value="2"/>
</dbReference>
<feature type="transmembrane region" description="Helical" evidence="1">
    <location>
        <begin position="181"/>
        <end position="201"/>
    </location>
</feature>
<dbReference type="InterPro" id="IPR037185">
    <property type="entry name" value="EmrE-like"/>
</dbReference>
<gene>
    <name evidence="3" type="ORF">METZ01_LOCUS29036</name>
</gene>
<feature type="domain" description="EamA" evidence="2">
    <location>
        <begin position="155"/>
        <end position="286"/>
    </location>
</feature>
<dbReference type="PANTHER" id="PTHR22911">
    <property type="entry name" value="ACYL-MALONYL CONDENSING ENZYME-RELATED"/>
    <property type="match status" value="1"/>
</dbReference>
<keyword evidence="1" id="KW-1133">Transmembrane helix</keyword>